<dbReference type="GO" id="GO:0019005">
    <property type="term" value="C:SCF ubiquitin ligase complex"/>
    <property type="evidence" value="ECO:0007669"/>
    <property type="project" value="TreeGrafter"/>
</dbReference>
<organism evidence="3 4">
    <name type="scientific">Acanthaster planci</name>
    <name type="common">Crown-of-thorns starfish</name>
    <dbReference type="NCBI Taxonomy" id="133434"/>
    <lineage>
        <taxon>Eukaryota</taxon>
        <taxon>Metazoa</taxon>
        <taxon>Echinodermata</taxon>
        <taxon>Eleutherozoa</taxon>
        <taxon>Asterozoa</taxon>
        <taxon>Asteroidea</taxon>
        <taxon>Valvatacea</taxon>
        <taxon>Valvatida</taxon>
        <taxon>Acanthasteridae</taxon>
        <taxon>Acanthaster</taxon>
    </lineage>
</organism>
<evidence type="ECO:0000313" key="3">
    <source>
        <dbReference type="Proteomes" id="UP000694845"/>
    </source>
</evidence>
<dbReference type="Pfam" id="PF12937">
    <property type="entry name" value="F-box-like"/>
    <property type="match status" value="1"/>
</dbReference>
<dbReference type="InterPro" id="IPR001810">
    <property type="entry name" value="F-box_dom"/>
</dbReference>
<proteinExistence type="predicted"/>
<feature type="domain" description="F-box" evidence="2">
    <location>
        <begin position="38"/>
        <end position="84"/>
    </location>
</feature>
<accession>A0A8B7ZFD7</accession>
<dbReference type="InterPro" id="IPR039588">
    <property type="entry name" value="FBXO4"/>
</dbReference>
<dbReference type="SMART" id="SM00256">
    <property type="entry name" value="FBOX"/>
    <property type="match status" value="1"/>
</dbReference>
<evidence type="ECO:0000313" key="4">
    <source>
        <dbReference type="RefSeq" id="XP_022104368.1"/>
    </source>
</evidence>
<dbReference type="SUPFAM" id="SSF81383">
    <property type="entry name" value="F-box domain"/>
    <property type="match status" value="1"/>
</dbReference>
<dbReference type="KEGG" id="aplc:110986644"/>
<feature type="compositionally biased region" description="Basic residues" evidence="1">
    <location>
        <begin position="8"/>
        <end position="17"/>
    </location>
</feature>
<dbReference type="PROSITE" id="PS50181">
    <property type="entry name" value="FBOX"/>
    <property type="match status" value="1"/>
</dbReference>
<dbReference type="AlphaFoldDB" id="A0A8B7ZFD7"/>
<evidence type="ECO:0000259" key="2">
    <source>
        <dbReference type="PROSITE" id="PS50181"/>
    </source>
</evidence>
<keyword evidence="3" id="KW-1185">Reference proteome</keyword>
<feature type="region of interest" description="Disordered" evidence="1">
    <location>
        <begin position="1"/>
        <end position="38"/>
    </location>
</feature>
<evidence type="ECO:0000256" key="1">
    <source>
        <dbReference type="SAM" id="MobiDB-lite"/>
    </source>
</evidence>
<dbReference type="PANTHER" id="PTHR16008:SF6">
    <property type="entry name" value="SI:DKEY-12E7.1"/>
    <property type="match status" value="1"/>
</dbReference>
<dbReference type="InterPro" id="IPR036047">
    <property type="entry name" value="F-box-like_dom_sf"/>
</dbReference>
<dbReference type="GO" id="GO:0031146">
    <property type="term" value="P:SCF-dependent proteasomal ubiquitin-dependent protein catabolic process"/>
    <property type="evidence" value="ECO:0007669"/>
    <property type="project" value="InterPro"/>
</dbReference>
<sequence length="382" mass="44808">MAETNRKTSGRQRRGLRNKSSQTMKRKKTQKDQKRDDVFPFGDLPEECRLKILSYLTDKEKCTAALVCTSWTNLIRTPCLWTKANFVDLLYRQKNKPFPIPSPTLECQVLKERVKNFVFHLVSRRALLRELKFEFDLHEGDEIWLKLVVYLLQMTHAQELHTIQFNWTYTPHVPWFLSGAAVDAKESRVTSFHKLLMVLKDTSRGVQGFTMPFDWSPYSVTLLCQFKCITTLELSKYWVFHGLPQRLLNKLLQELPKLRRFKLEVAVPFRDSESYPQYTMSSGTLEELDIAACSGFFLWSVTLPNLRHFWESRTAWSGPILPRKALKIHCLYDVMRHGAPKLKFFNTCPLWEGWRGSCPSKLEDVLRVTCYCERHKSSPLIF</sequence>
<protein>
    <submittedName>
        <fullName evidence="4">Uncharacterized protein LOC110986644 isoform X1</fullName>
    </submittedName>
</protein>
<dbReference type="Gene3D" id="1.20.1280.50">
    <property type="match status" value="1"/>
</dbReference>
<dbReference type="RefSeq" id="XP_022104368.1">
    <property type="nucleotide sequence ID" value="XM_022248676.1"/>
</dbReference>
<gene>
    <name evidence="4" type="primary">LOC110986644</name>
</gene>
<dbReference type="GeneID" id="110986644"/>
<dbReference type="OrthoDB" id="10024886at2759"/>
<dbReference type="OMA" id="THSCPRI"/>
<dbReference type="Proteomes" id="UP000694845">
    <property type="component" value="Unplaced"/>
</dbReference>
<name>A0A8B7ZFD7_ACAPL</name>
<dbReference type="PANTHER" id="PTHR16008">
    <property type="entry name" value="F-BOX ONLY PROTEIN 4"/>
    <property type="match status" value="1"/>
</dbReference>
<reference evidence="4" key="1">
    <citation type="submission" date="2025-08" db="UniProtKB">
        <authorList>
            <consortium name="RefSeq"/>
        </authorList>
    </citation>
    <scope>IDENTIFICATION</scope>
</reference>
<dbReference type="GO" id="GO:0000209">
    <property type="term" value="P:protein polyubiquitination"/>
    <property type="evidence" value="ECO:0007669"/>
    <property type="project" value="TreeGrafter"/>
</dbReference>